<accession>A0ABT9WRU7</accession>
<reference evidence="1 2" key="1">
    <citation type="submission" date="2023-07" db="EMBL/GenBank/DDBJ databases">
        <title>Genomic Encyclopedia of Type Strains, Phase IV (KMG-IV): sequencing the most valuable type-strain genomes for metagenomic binning, comparative biology and taxonomic classification.</title>
        <authorList>
            <person name="Goeker M."/>
        </authorList>
    </citation>
    <scope>NUCLEOTIDE SEQUENCE [LARGE SCALE GENOMIC DNA]</scope>
    <source>
        <strain evidence="1 2">DSM 23837</strain>
    </source>
</reference>
<protein>
    <submittedName>
        <fullName evidence="1">Uncharacterized protein</fullName>
    </submittedName>
</protein>
<keyword evidence="2" id="KW-1185">Reference proteome</keyword>
<organism evidence="1 2">
    <name type="scientific">Bacillus chungangensis</name>
    <dbReference type="NCBI Taxonomy" id="587633"/>
    <lineage>
        <taxon>Bacteria</taxon>
        <taxon>Bacillati</taxon>
        <taxon>Bacillota</taxon>
        <taxon>Bacilli</taxon>
        <taxon>Bacillales</taxon>
        <taxon>Bacillaceae</taxon>
        <taxon>Bacillus</taxon>
    </lineage>
</organism>
<dbReference type="Proteomes" id="UP001223586">
    <property type="component" value="Unassembled WGS sequence"/>
</dbReference>
<dbReference type="EMBL" id="JAUSTT010000009">
    <property type="protein sequence ID" value="MDQ0176018.1"/>
    <property type="molecule type" value="Genomic_DNA"/>
</dbReference>
<evidence type="ECO:0000313" key="1">
    <source>
        <dbReference type="EMBL" id="MDQ0176018.1"/>
    </source>
</evidence>
<dbReference type="RefSeq" id="WP_307228828.1">
    <property type="nucleotide sequence ID" value="NZ_JAUSTT010000009.1"/>
</dbReference>
<comment type="caution">
    <text evidence="1">The sequence shown here is derived from an EMBL/GenBank/DDBJ whole genome shotgun (WGS) entry which is preliminary data.</text>
</comment>
<evidence type="ECO:0000313" key="2">
    <source>
        <dbReference type="Proteomes" id="UP001223586"/>
    </source>
</evidence>
<proteinExistence type="predicted"/>
<gene>
    <name evidence="1" type="ORF">J2S08_001854</name>
</gene>
<sequence>MLQGIYLEIDNNPTGLIPGEKYYLFPNGSNYYYASRFPSEGSHMGIFQARRFRVIEEEEWPPEPALVIPELDKGKVYKARLIWRQEGYKNVKLQEYFIRRSKTHCHFYNDPEFKKYRGCFPLHWFENFRETSDHRKCDSIHEKVESEPPKIEKFEQLTLFSF</sequence>
<name>A0ABT9WRU7_9BACI</name>